<protein>
    <submittedName>
        <fullName evidence="1">Uncharacterized protein</fullName>
    </submittedName>
</protein>
<gene>
    <name evidence="1" type="ORF">AAEO50_19230</name>
</gene>
<evidence type="ECO:0000313" key="2">
    <source>
        <dbReference type="Proteomes" id="UP001389717"/>
    </source>
</evidence>
<dbReference type="Proteomes" id="UP001389717">
    <property type="component" value="Unassembled WGS sequence"/>
</dbReference>
<accession>A0ABU9KE97</accession>
<dbReference type="RefSeq" id="WP_341985967.1">
    <property type="nucleotide sequence ID" value="NZ_JBBYAF010000053.1"/>
</dbReference>
<proteinExistence type="predicted"/>
<dbReference type="EMBL" id="JBBYAF010000053">
    <property type="protein sequence ID" value="MEL3974427.1"/>
    <property type="molecule type" value="Genomic_DNA"/>
</dbReference>
<sequence length="128" mass="14584">MSKKWLAALSAIALILVGSVVIFINKPDEADFVRWLTDTYEVDCMDDQCYTLKLSSEGGEASASSTYWNADGYYDSSTGFLNMGMQTKRLYRNRDNPDQFFSIEAEGFWGSFKEIKFVRNGVQVSRRD</sequence>
<comment type="caution">
    <text evidence="1">The sequence shown here is derived from an EMBL/GenBank/DDBJ whole genome shotgun (WGS) entry which is preliminary data.</text>
</comment>
<keyword evidence="2" id="KW-1185">Reference proteome</keyword>
<reference evidence="1 2" key="1">
    <citation type="submission" date="2024-04" db="EMBL/GenBank/DDBJ databases">
        <title>Bacillus oryzaecorticis sp. nov., a moderately halophilic bacterium isolated from rice husks.</title>
        <authorList>
            <person name="Zhu H.-S."/>
        </authorList>
    </citation>
    <scope>NUCLEOTIDE SEQUENCE [LARGE SCALE GENOMIC DNA]</scope>
    <source>
        <strain evidence="1 2">ZC255</strain>
    </source>
</reference>
<evidence type="ECO:0000313" key="1">
    <source>
        <dbReference type="EMBL" id="MEL3974427.1"/>
    </source>
</evidence>
<name>A0ABU9KE97_9BACI</name>
<organism evidence="1 2">
    <name type="scientific">Rossellomorea oryzaecorticis</name>
    <dbReference type="NCBI Taxonomy" id="1396505"/>
    <lineage>
        <taxon>Bacteria</taxon>
        <taxon>Bacillati</taxon>
        <taxon>Bacillota</taxon>
        <taxon>Bacilli</taxon>
        <taxon>Bacillales</taxon>
        <taxon>Bacillaceae</taxon>
        <taxon>Rossellomorea</taxon>
    </lineage>
</organism>